<reference evidence="2 3" key="1">
    <citation type="journal article" date="2015" name="Parasitol. Res.">
        <title>Viruses in close associations with free-living amoebae.</title>
        <authorList>
            <person name="Scheid P."/>
        </authorList>
    </citation>
    <scope>NUCLEOTIDE SEQUENCE [LARGE SCALE GENOMIC DNA]</scope>
    <source>
        <strain evidence="2">KlaHel</strain>
    </source>
</reference>
<evidence type="ECO:0000313" key="3">
    <source>
        <dbReference type="Proteomes" id="UP000202511"/>
    </source>
</evidence>
<evidence type="ECO:0000313" key="2">
    <source>
        <dbReference type="EMBL" id="AJF97584.1"/>
    </source>
</evidence>
<dbReference type="RefSeq" id="YP_009119819.1">
    <property type="nucleotide sequence ID" value="NC_026440.1"/>
</dbReference>
<accession>A0A0B5J212</accession>
<dbReference type="KEGG" id="vg:23462501"/>
<dbReference type="EMBL" id="KP136319">
    <property type="protein sequence ID" value="AJF97584.1"/>
    <property type="molecule type" value="Genomic_DNA"/>
</dbReference>
<name>A0A0B5J212_9VIRU</name>
<proteinExistence type="predicted"/>
<dbReference type="Proteomes" id="UP000202511">
    <property type="component" value="Segment"/>
</dbReference>
<sequence>MSTNGNSLTPDLSAYYERAPTYDDDGGLTIEDNYCLWRPEHDFTRPRYVYHTPEGDEVFGTAIAPCDAGPRGGYPYDKQRTIRARGSIVGRPIAAWDPRSHTELTGEELEGPGLDPRQDPRLVVAGSVWPRQPRATRAANRRPILDVPDRRPITYTLLAGQPPQFNDNDDDDESGPPSDPYYRTYYDRIRWGGGARPPFYRGE</sequence>
<dbReference type="GeneID" id="23462501"/>
<organism evidence="2 3">
    <name type="scientific">Pandoravirus inopinatum</name>
    <dbReference type="NCBI Taxonomy" id="1605721"/>
    <lineage>
        <taxon>Viruses</taxon>
        <taxon>Pandoravirus</taxon>
    </lineage>
</organism>
<evidence type="ECO:0000256" key="1">
    <source>
        <dbReference type="SAM" id="MobiDB-lite"/>
    </source>
</evidence>
<protein>
    <submittedName>
        <fullName evidence="2">Uncharacterized protein</fullName>
    </submittedName>
</protein>
<feature type="region of interest" description="Disordered" evidence="1">
    <location>
        <begin position="97"/>
        <end position="120"/>
    </location>
</feature>
<feature type="region of interest" description="Disordered" evidence="1">
    <location>
        <begin position="158"/>
        <end position="183"/>
    </location>
</feature>